<dbReference type="EMBL" id="BAABHJ010000039">
    <property type="protein sequence ID" value="GAA4617397.1"/>
    <property type="molecule type" value="Genomic_DNA"/>
</dbReference>
<evidence type="ECO:0000313" key="2">
    <source>
        <dbReference type="Proteomes" id="UP001500212"/>
    </source>
</evidence>
<accession>A0ABP8TXU7</accession>
<keyword evidence="2" id="KW-1185">Reference proteome</keyword>
<organism evidence="1 2">
    <name type="scientific">Actinoallomurus liliacearum</name>
    <dbReference type="NCBI Taxonomy" id="1080073"/>
    <lineage>
        <taxon>Bacteria</taxon>
        <taxon>Bacillati</taxon>
        <taxon>Actinomycetota</taxon>
        <taxon>Actinomycetes</taxon>
        <taxon>Streptosporangiales</taxon>
        <taxon>Thermomonosporaceae</taxon>
        <taxon>Actinoallomurus</taxon>
    </lineage>
</organism>
<dbReference type="Proteomes" id="UP001500212">
    <property type="component" value="Unassembled WGS sequence"/>
</dbReference>
<name>A0ABP8TXU7_9ACTN</name>
<proteinExistence type="predicted"/>
<reference evidence="2" key="1">
    <citation type="journal article" date="2019" name="Int. J. Syst. Evol. Microbiol.">
        <title>The Global Catalogue of Microorganisms (GCM) 10K type strain sequencing project: providing services to taxonomists for standard genome sequencing and annotation.</title>
        <authorList>
            <consortium name="The Broad Institute Genomics Platform"/>
            <consortium name="The Broad Institute Genome Sequencing Center for Infectious Disease"/>
            <person name="Wu L."/>
            <person name="Ma J."/>
        </authorList>
    </citation>
    <scope>NUCLEOTIDE SEQUENCE [LARGE SCALE GENOMIC DNA]</scope>
    <source>
        <strain evidence="2">JCM 17938</strain>
    </source>
</reference>
<evidence type="ECO:0008006" key="3">
    <source>
        <dbReference type="Google" id="ProtNLM"/>
    </source>
</evidence>
<comment type="caution">
    <text evidence="1">The sequence shown here is derived from an EMBL/GenBank/DDBJ whole genome shotgun (WGS) entry which is preliminary data.</text>
</comment>
<gene>
    <name evidence="1" type="ORF">GCM10023195_77680</name>
</gene>
<sequence length="192" mass="20347">MTTSIVAMTAESVRPAGPAYTEPSEELIDELTDAIGNLVWGFANDLVTPIEGLPEPGRVRTAEQVAMVERPTNLARLRLLREVGPAAERIASLAAKNAGKYGTTYPQLGQAWGITRQAARSRWPGVVKAGDQRPPVSVEVAGGTANIYWDPEGDGWCWSANAANGEYQTEGDCASSEEAAARAGAFMVANSL</sequence>
<evidence type="ECO:0000313" key="1">
    <source>
        <dbReference type="EMBL" id="GAA4617397.1"/>
    </source>
</evidence>
<protein>
    <recommendedName>
        <fullName evidence="3">DUF1508 domain-containing protein</fullName>
    </recommendedName>
</protein>